<accession>A0A2G8R7X1</accession>
<evidence type="ECO:0000313" key="3">
    <source>
        <dbReference type="Proteomes" id="UP000231259"/>
    </source>
</evidence>
<dbReference type="InterPro" id="IPR010412">
    <property type="entry name" value="DUF1007"/>
</dbReference>
<reference evidence="2 3" key="1">
    <citation type="submission" date="2013-09" db="EMBL/GenBank/DDBJ databases">
        <title>Genome sequencing of Phaeobacter antarcticus sp. nov. SM1211.</title>
        <authorList>
            <person name="Zhang X.-Y."/>
            <person name="Liu C."/>
            <person name="Chen X.-L."/>
            <person name="Xie B.-B."/>
            <person name="Qin Q.-L."/>
            <person name="Rong J.-C."/>
            <person name="Zhang Y.-Z."/>
        </authorList>
    </citation>
    <scope>NUCLEOTIDE SEQUENCE [LARGE SCALE GENOMIC DNA]</scope>
    <source>
        <strain evidence="2 3">SM1211</strain>
    </source>
</reference>
<feature type="chain" id="PRO_5013641179" description="Polyphosphate kinase" evidence="1">
    <location>
        <begin position="18"/>
        <end position="208"/>
    </location>
</feature>
<keyword evidence="3" id="KW-1185">Reference proteome</keyword>
<keyword evidence="1" id="KW-0732">Signal</keyword>
<name>A0A2G8R7X1_9RHOB</name>
<dbReference type="AlphaFoldDB" id="A0A2G8R7X1"/>
<dbReference type="Pfam" id="PF06226">
    <property type="entry name" value="DUF1007"/>
    <property type="match status" value="1"/>
</dbReference>
<proteinExistence type="predicted"/>
<dbReference type="InterPro" id="IPR018247">
    <property type="entry name" value="EF_Hand_1_Ca_BS"/>
</dbReference>
<dbReference type="RefSeq" id="WP_099913178.1">
    <property type="nucleotide sequence ID" value="NZ_AWWI01000164.1"/>
</dbReference>
<evidence type="ECO:0008006" key="4">
    <source>
        <dbReference type="Google" id="ProtNLM"/>
    </source>
</evidence>
<feature type="signal peptide" evidence="1">
    <location>
        <begin position="1"/>
        <end position="17"/>
    </location>
</feature>
<dbReference type="OrthoDB" id="1679673at2"/>
<evidence type="ECO:0000313" key="2">
    <source>
        <dbReference type="EMBL" id="PIL17666.1"/>
    </source>
</evidence>
<dbReference type="PROSITE" id="PS00018">
    <property type="entry name" value="EF_HAND_1"/>
    <property type="match status" value="1"/>
</dbReference>
<evidence type="ECO:0000256" key="1">
    <source>
        <dbReference type="SAM" id="SignalP"/>
    </source>
</evidence>
<organism evidence="2 3">
    <name type="scientific">Puniceibacterium antarcticum</name>
    <dbReference type="NCBI Taxonomy" id="1206336"/>
    <lineage>
        <taxon>Bacteria</taxon>
        <taxon>Pseudomonadati</taxon>
        <taxon>Pseudomonadota</taxon>
        <taxon>Alphaproteobacteria</taxon>
        <taxon>Rhodobacterales</taxon>
        <taxon>Paracoccaceae</taxon>
        <taxon>Puniceibacterium</taxon>
    </lineage>
</organism>
<dbReference type="Proteomes" id="UP000231259">
    <property type="component" value="Unassembled WGS sequence"/>
</dbReference>
<gene>
    <name evidence="2" type="ORF">P775_24115</name>
</gene>
<sequence length="208" mass="22826">MRLITLLFAVLPLPAFAHPHMFVDSRLDLVLDEAQNVTGLTLSWTYDDFTTLLILEDMGLDPDGDGTLTDAELAKLRGFDLVEWPEGFEGDLYFYRDGVQVPLDHPVPDSVAVTDGRITATHTRTLTPTPAEGLQIRQYDPTFYVAYTLSGGVHLPAPCAADITPPDPDAATQALAEELKKVPEDQYSVLQIGVHYAEDVRITCNAPS</sequence>
<comment type="caution">
    <text evidence="2">The sequence shown here is derived from an EMBL/GenBank/DDBJ whole genome shotgun (WGS) entry which is preliminary data.</text>
</comment>
<dbReference type="EMBL" id="AWWI01000164">
    <property type="protein sequence ID" value="PIL17666.1"/>
    <property type="molecule type" value="Genomic_DNA"/>
</dbReference>
<protein>
    <recommendedName>
        <fullName evidence="4">Polyphosphate kinase</fullName>
    </recommendedName>
</protein>